<evidence type="ECO:0000256" key="7">
    <source>
        <dbReference type="ARBA" id="ARBA00033987"/>
    </source>
</evidence>
<dbReference type="InterPro" id="IPR012982">
    <property type="entry name" value="PARP1-like_PADR1_Zn_ribbon"/>
</dbReference>
<dbReference type="InterPro" id="IPR036930">
    <property type="entry name" value="WGR_dom_sf"/>
</dbReference>
<keyword evidence="10" id="KW-1185">Reference proteome</keyword>
<dbReference type="OrthoDB" id="5846916at2759"/>
<organism evidence="9 10">
    <name type="scientific">Oesophagostomum dentatum</name>
    <name type="common">Nodular worm</name>
    <dbReference type="NCBI Taxonomy" id="61180"/>
    <lineage>
        <taxon>Eukaryota</taxon>
        <taxon>Metazoa</taxon>
        <taxon>Ecdysozoa</taxon>
        <taxon>Nematoda</taxon>
        <taxon>Chromadorea</taxon>
        <taxon>Rhabditida</taxon>
        <taxon>Rhabditina</taxon>
        <taxon>Rhabditomorpha</taxon>
        <taxon>Strongyloidea</taxon>
        <taxon>Strongylidae</taxon>
        <taxon>Oesophagostomum</taxon>
    </lineage>
</organism>
<dbReference type="SMART" id="SM00773">
    <property type="entry name" value="WGR"/>
    <property type="match status" value="1"/>
</dbReference>
<sequence length="213" mass="24194">MVFGVCLPCPKCGGQLSYSSTSRSYRCEGQISEYTKCTYRDANPKRKKFVIPKEMMEECSYLKKVKVNVLEKRVYNEAIADEEVVGPSDQFKYLGSRIMKTNEEKGDVEGKSIGVGSGMSQQLIKNGTIVDQECEYADVSHVHSRNGVLYTVVLGSVDTQTNRNSYYKLQLLKHDEKPNYYLFRSWGRVGTMIGGNKTENFRNEQNAVEAFEQ</sequence>
<evidence type="ECO:0000313" key="9">
    <source>
        <dbReference type="EMBL" id="KHJ84133.1"/>
    </source>
</evidence>
<name>A0A0B1SFS3_OESDE</name>
<dbReference type="AlphaFoldDB" id="A0A0B1SFS3"/>
<dbReference type="GO" id="GO:0006302">
    <property type="term" value="P:double-strand break repair"/>
    <property type="evidence" value="ECO:0007669"/>
    <property type="project" value="TreeGrafter"/>
</dbReference>
<protein>
    <recommendedName>
        <fullName evidence="1">NAD(+) ADP-ribosyltransferase</fullName>
        <ecNumber evidence="1">2.4.2.30</ecNumber>
    </recommendedName>
</protein>
<reference evidence="9 10" key="1">
    <citation type="submission" date="2014-03" db="EMBL/GenBank/DDBJ databases">
        <title>Draft genome of the hookworm Oesophagostomum dentatum.</title>
        <authorList>
            <person name="Mitreva M."/>
        </authorList>
    </citation>
    <scope>NUCLEOTIDE SEQUENCE [LARGE SCALE GENOMIC DNA]</scope>
    <source>
        <strain evidence="9 10">OD-Hann</strain>
    </source>
</reference>
<comment type="catalytic activity">
    <reaction evidence="7">
        <text>NAD(+) + (ADP-D-ribosyl)n-acceptor = nicotinamide + (ADP-D-ribosyl)n+1-acceptor + H(+).</text>
        <dbReference type="EC" id="2.4.2.30"/>
    </reaction>
</comment>
<evidence type="ECO:0000313" key="10">
    <source>
        <dbReference type="Proteomes" id="UP000053660"/>
    </source>
</evidence>
<dbReference type="EC" id="2.4.2.30" evidence="1"/>
<dbReference type="GO" id="GO:1990404">
    <property type="term" value="F:NAD+-protein mono-ADP-ribosyltransferase activity"/>
    <property type="evidence" value="ECO:0007669"/>
    <property type="project" value="TreeGrafter"/>
</dbReference>
<evidence type="ECO:0000256" key="6">
    <source>
        <dbReference type="ARBA" id="ARBA00023125"/>
    </source>
</evidence>
<dbReference type="PANTHER" id="PTHR10459">
    <property type="entry name" value="DNA LIGASE"/>
    <property type="match status" value="1"/>
</dbReference>
<dbReference type="InterPro" id="IPR050800">
    <property type="entry name" value="ARTD/PARP"/>
</dbReference>
<keyword evidence="4" id="KW-0013">ADP-ribosylation</keyword>
<evidence type="ECO:0000256" key="1">
    <source>
        <dbReference type="ARBA" id="ARBA00012020"/>
    </source>
</evidence>
<dbReference type="Pfam" id="PF05406">
    <property type="entry name" value="WGR"/>
    <property type="match status" value="1"/>
</dbReference>
<dbReference type="EMBL" id="KN570022">
    <property type="protein sequence ID" value="KHJ84133.1"/>
    <property type="molecule type" value="Genomic_DNA"/>
</dbReference>
<evidence type="ECO:0000256" key="3">
    <source>
        <dbReference type="ARBA" id="ARBA00022679"/>
    </source>
</evidence>
<proteinExistence type="predicted"/>
<dbReference type="PROSITE" id="PS51977">
    <property type="entry name" value="WGR"/>
    <property type="match status" value="1"/>
</dbReference>
<dbReference type="GO" id="GO:0003950">
    <property type="term" value="F:NAD+ poly-ADP-ribosyltransferase activity"/>
    <property type="evidence" value="ECO:0007669"/>
    <property type="project" value="UniProtKB-EC"/>
</dbReference>
<dbReference type="GO" id="GO:0008270">
    <property type="term" value="F:zinc ion binding"/>
    <property type="evidence" value="ECO:0007669"/>
    <property type="project" value="InterPro"/>
</dbReference>
<gene>
    <name evidence="9" type="ORF">OESDEN_16156</name>
</gene>
<dbReference type="PANTHER" id="PTHR10459:SF112">
    <property type="entry name" value="POLY [ADP-RIBOSE] POLYMERASE 1"/>
    <property type="match status" value="1"/>
</dbReference>
<dbReference type="InterPro" id="IPR008893">
    <property type="entry name" value="WGR_domain"/>
</dbReference>
<dbReference type="GO" id="GO:0070212">
    <property type="term" value="P:protein poly-ADP-ribosylation"/>
    <property type="evidence" value="ECO:0007669"/>
    <property type="project" value="TreeGrafter"/>
</dbReference>
<keyword evidence="3" id="KW-0808">Transferase</keyword>
<dbReference type="SMART" id="SM01335">
    <property type="entry name" value="PADR1"/>
    <property type="match status" value="1"/>
</dbReference>
<feature type="domain" description="WGR" evidence="8">
    <location>
        <begin position="139"/>
        <end position="213"/>
    </location>
</feature>
<dbReference type="Gene3D" id="3.90.640.80">
    <property type="match status" value="1"/>
</dbReference>
<dbReference type="SUPFAM" id="SSF142921">
    <property type="entry name" value="WGR domain-like"/>
    <property type="match status" value="1"/>
</dbReference>
<dbReference type="CDD" id="cd08001">
    <property type="entry name" value="WGR_PARP1_like"/>
    <property type="match status" value="1"/>
</dbReference>
<evidence type="ECO:0000256" key="5">
    <source>
        <dbReference type="ARBA" id="ARBA00023027"/>
    </source>
</evidence>
<keyword evidence="6" id="KW-0238">DNA-binding</keyword>
<dbReference type="Pfam" id="PF08063">
    <property type="entry name" value="Zn_ribbon_PADR1"/>
    <property type="match status" value="1"/>
</dbReference>
<dbReference type="PROSITE" id="PS52007">
    <property type="entry name" value="PADR1"/>
    <property type="match status" value="1"/>
</dbReference>
<dbReference type="GO" id="GO:0005730">
    <property type="term" value="C:nucleolus"/>
    <property type="evidence" value="ECO:0007669"/>
    <property type="project" value="TreeGrafter"/>
</dbReference>
<keyword evidence="5" id="KW-0520">NAD</keyword>
<accession>A0A0B1SFS3</accession>
<evidence type="ECO:0000256" key="2">
    <source>
        <dbReference type="ARBA" id="ARBA00022676"/>
    </source>
</evidence>
<keyword evidence="2" id="KW-0328">Glycosyltransferase</keyword>
<evidence type="ECO:0000259" key="8">
    <source>
        <dbReference type="PROSITE" id="PS51977"/>
    </source>
</evidence>
<dbReference type="GO" id="GO:0003677">
    <property type="term" value="F:DNA binding"/>
    <property type="evidence" value="ECO:0007669"/>
    <property type="project" value="UniProtKB-KW"/>
</dbReference>
<dbReference type="Proteomes" id="UP000053660">
    <property type="component" value="Unassembled WGS sequence"/>
</dbReference>
<evidence type="ECO:0000256" key="4">
    <source>
        <dbReference type="ARBA" id="ARBA00022765"/>
    </source>
</evidence>